<dbReference type="Gene3D" id="3.40.190.10">
    <property type="entry name" value="Periplasmic binding protein-like II"/>
    <property type="match status" value="2"/>
</dbReference>
<gene>
    <name evidence="3" type="ORF">H8S75_25945</name>
</gene>
<accession>A0ABR7HDV1</accession>
<proteinExistence type="predicted"/>
<dbReference type="SUPFAM" id="SSF53850">
    <property type="entry name" value="Periplasmic binding protein-like II"/>
    <property type="match status" value="1"/>
</dbReference>
<dbReference type="Proteomes" id="UP000634672">
    <property type="component" value="Unassembled WGS sequence"/>
</dbReference>
<dbReference type="EMBL" id="JACOPB010000018">
    <property type="protein sequence ID" value="MBC5711382.1"/>
    <property type="molecule type" value="Genomic_DNA"/>
</dbReference>
<dbReference type="RefSeq" id="WP_187024002.1">
    <property type="nucleotide sequence ID" value="NZ_JACOPB010000018.1"/>
</dbReference>
<dbReference type="PANTHER" id="PTHR43649">
    <property type="entry name" value="ARABINOSE-BINDING PROTEIN-RELATED"/>
    <property type="match status" value="1"/>
</dbReference>
<feature type="compositionally biased region" description="Polar residues" evidence="1">
    <location>
        <begin position="34"/>
        <end position="43"/>
    </location>
</feature>
<reference evidence="3 4" key="1">
    <citation type="submission" date="2020-08" db="EMBL/GenBank/DDBJ databases">
        <title>Genome public.</title>
        <authorList>
            <person name="Liu C."/>
            <person name="Sun Q."/>
        </authorList>
    </citation>
    <scope>NUCLEOTIDE SEQUENCE [LARGE SCALE GENOMIC DNA]</scope>
    <source>
        <strain evidence="3 4">NSJ-66</strain>
    </source>
</reference>
<evidence type="ECO:0000313" key="3">
    <source>
        <dbReference type="EMBL" id="MBC5711382.1"/>
    </source>
</evidence>
<sequence length="464" mass="50459">MKKRNIAAAILCATVLVACSQTEKGPVQKETETPAASQETSSVAVDEPKMKDSAAGQTITVYYADNPDVVDPIKDKVGEFEAATGIKVNIETVPESESRTKAPLIHASKSTEYDVFVEATNGFAGSVKAGWYDPVDNYLPEDFDLEDFPKAMLELMTADGHLYGLPIRSETNIMMYRKDVFEELGIEVPQTLEEYRAAAEKMTRDTNGDGKIDFYGTAHRGDPGQSAYSFTYFLKSMGGHFLNPEMKADMTSPEAKQALELYCELNQQFAPPGGIVYTWDQVFGGIQNGTVGMIIDSSIQAGILEDPNKSTTVGKIGYAVPPKGAAGSKPDLKCYGYYISAYSLKKEAASQFIQWATGSDLQKYAFDKYGVAALTRNSVLDYASNKAPYFLAIKEAMKVGDIYYLPLIPECDGIYGATGEAVSAALAGTKGIEEALQEANTKIQKMIDDAAYTEIPEFIRDGKG</sequence>
<evidence type="ECO:0000256" key="2">
    <source>
        <dbReference type="SAM" id="SignalP"/>
    </source>
</evidence>
<feature type="signal peptide" evidence="2">
    <location>
        <begin position="1"/>
        <end position="20"/>
    </location>
</feature>
<dbReference type="PANTHER" id="PTHR43649:SF12">
    <property type="entry name" value="DIACETYLCHITOBIOSE BINDING PROTEIN DASA"/>
    <property type="match status" value="1"/>
</dbReference>
<dbReference type="CDD" id="cd13585">
    <property type="entry name" value="PBP2_TMBP_like"/>
    <property type="match status" value="1"/>
</dbReference>
<organism evidence="3 4">
    <name type="scientific">Hungatella hominis</name>
    <dbReference type="NCBI Taxonomy" id="2763050"/>
    <lineage>
        <taxon>Bacteria</taxon>
        <taxon>Bacillati</taxon>
        <taxon>Bacillota</taxon>
        <taxon>Clostridia</taxon>
        <taxon>Lachnospirales</taxon>
        <taxon>Lachnospiraceae</taxon>
        <taxon>Hungatella</taxon>
    </lineage>
</organism>
<dbReference type="PROSITE" id="PS51257">
    <property type="entry name" value="PROKAR_LIPOPROTEIN"/>
    <property type="match status" value="1"/>
</dbReference>
<dbReference type="InterPro" id="IPR050490">
    <property type="entry name" value="Bact_solute-bd_prot1"/>
</dbReference>
<keyword evidence="4" id="KW-1185">Reference proteome</keyword>
<evidence type="ECO:0000313" key="4">
    <source>
        <dbReference type="Proteomes" id="UP000634672"/>
    </source>
</evidence>
<dbReference type="Pfam" id="PF01547">
    <property type="entry name" value="SBP_bac_1"/>
    <property type="match status" value="1"/>
</dbReference>
<comment type="caution">
    <text evidence="3">The sequence shown here is derived from an EMBL/GenBank/DDBJ whole genome shotgun (WGS) entry which is preliminary data.</text>
</comment>
<feature type="chain" id="PRO_5046618866" evidence="2">
    <location>
        <begin position="21"/>
        <end position="464"/>
    </location>
</feature>
<name>A0ABR7HDV1_9FIRM</name>
<evidence type="ECO:0000256" key="1">
    <source>
        <dbReference type="SAM" id="MobiDB-lite"/>
    </source>
</evidence>
<protein>
    <submittedName>
        <fullName evidence="3">Sugar ABC transporter substrate-binding protein</fullName>
    </submittedName>
</protein>
<keyword evidence="2" id="KW-0732">Signal</keyword>
<dbReference type="InterPro" id="IPR006059">
    <property type="entry name" value="SBP"/>
</dbReference>
<feature type="region of interest" description="Disordered" evidence="1">
    <location>
        <begin position="23"/>
        <end position="50"/>
    </location>
</feature>